<comment type="caution">
    <text evidence="1">The sequence shown here is derived from an EMBL/GenBank/DDBJ whole genome shotgun (WGS) entry which is preliminary data.</text>
</comment>
<proteinExistence type="predicted"/>
<protein>
    <submittedName>
        <fullName evidence="1">Uncharacterized protein</fullName>
    </submittedName>
</protein>
<evidence type="ECO:0000313" key="1">
    <source>
        <dbReference type="EMBL" id="MDT2542936.1"/>
    </source>
</evidence>
<name>A0AAW8T562_9ENTE</name>
<evidence type="ECO:0000313" key="2">
    <source>
        <dbReference type="Proteomes" id="UP001254770"/>
    </source>
</evidence>
<gene>
    <name evidence="1" type="ORF">P7D69_01070</name>
</gene>
<accession>A0AAW8T562</accession>
<dbReference type="EMBL" id="JARPXL010000001">
    <property type="protein sequence ID" value="MDT2542936.1"/>
    <property type="molecule type" value="Genomic_DNA"/>
</dbReference>
<sequence length="154" mass="17664">MKNKEISISEIANTIIANNTFNEDSIVFLPVRSKKSKKDYSKLTNKIAYKISEDGLSILFVSESRMDGKSHSTIDYCELDKFLEPQYENEEYNLKLIVSPRFNQSAISQTLVRKGKKVILIVEEFFSTEQDLQDDLKEIENLGAEVLGAIYVER</sequence>
<dbReference type="AlphaFoldDB" id="A0AAW8T562"/>
<dbReference type="RefSeq" id="WP_222225626.1">
    <property type="nucleotide sequence ID" value="NZ_CP081846.1"/>
</dbReference>
<dbReference type="Proteomes" id="UP001254770">
    <property type="component" value="Unassembled WGS sequence"/>
</dbReference>
<reference evidence="1" key="1">
    <citation type="submission" date="2023-03" db="EMBL/GenBank/DDBJ databases">
        <authorList>
            <person name="Shen W."/>
            <person name="Cai J."/>
        </authorList>
    </citation>
    <scope>NUCLEOTIDE SEQUENCE</scope>
    <source>
        <strain evidence="1">Y15</strain>
    </source>
</reference>
<organism evidence="1 2">
    <name type="scientific">Enterococcus raffinosus</name>
    <dbReference type="NCBI Taxonomy" id="71452"/>
    <lineage>
        <taxon>Bacteria</taxon>
        <taxon>Bacillati</taxon>
        <taxon>Bacillota</taxon>
        <taxon>Bacilli</taxon>
        <taxon>Lactobacillales</taxon>
        <taxon>Enterococcaceae</taxon>
        <taxon>Enterococcus</taxon>
    </lineage>
</organism>